<dbReference type="Gene3D" id="3.40.50.1460">
    <property type="match status" value="1"/>
</dbReference>
<dbReference type="Proteomes" id="UP000667802">
    <property type="component" value="Unassembled WGS sequence"/>
</dbReference>
<dbReference type="Pfam" id="PF00656">
    <property type="entry name" value="Peptidase_C14"/>
    <property type="match status" value="1"/>
</dbReference>
<dbReference type="SUPFAM" id="SSF52129">
    <property type="entry name" value="Caspase-like"/>
    <property type="match status" value="1"/>
</dbReference>
<dbReference type="GO" id="GO:0005737">
    <property type="term" value="C:cytoplasm"/>
    <property type="evidence" value="ECO:0007669"/>
    <property type="project" value="TreeGrafter"/>
</dbReference>
<protein>
    <submittedName>
        <fullName evidence="2">Caspase family protein</fullName>
    </submittedName>
</protein>
<evidence type="ECO:0000259" key="1">
    <source>
        <dbReference type="Pfam" id="PF00656"/>
    </source>
</evidence>
<feature type="domain" description="Peptidase C14 caspase" evidence="1">
    <location>
        <begin position="6"/>
        <end position="272"/>
    </location>
</feature>
<dbReference type="InterPro" id="IPR011600">
    <property type="entry name" value="Pept_C14_caspase"/>
</dbReference>
<accession>A0AAP5I7I4</accession>
<dbReference type="PANTHER" id="PTHR48104:SF30">
    <property type="entry name" value="METACASPASE-1"/>
    <property type="match status" value="1"/>
</dbReference>
<dbReference type="PANTHER" id="PTHR48104">
    <property type="entry name" value="METACASPASE-4"/>
    <property type="match status" value="1"/>
</dbReference>
<evidence type="ECO:0000313" key="2">
    <source>
        <dbReference type="EMBL" id="MDR9896438.1"/>
    </source>
</evidence>
<dbReference type="RefSeq" id="WP_208340354.1">
    <property type="nucleotide sequence ID" value="NZ_CAWQFN010000651.1"/>
</dbReference>
<reference evidence="3" key="1">
    <citation type="journal article" date="2021" name="Science">
        <title>Hunting the eagle killer: A cyanobacterial neurotoxin causes vacuolar myelinopathy.</title>
        <authorList>
            <person name="Breinlinger S."/>
            <person name="Phillips T.J."/>
            <person name="Haram B.N."/>
            <person name="Mares J."/>
            <person name="Martinez Yerena J.A."/>
            <person name="Hrouzek P."/>
            <person name="Sobotka R."/>
            <person name="Henderson W.M."/>
            <person name="Schmieder P."/>
            <person name="Williams S.M."/>
            <person name="Lauderdale J.D."/>
            <person name="Wilde H.D."/>
            <person name="Gerrin W."/>
            <person name="Kust A."/>
            <person name="Washington J.W."/>
            <person name="Wagner C."/>
            <person name="Geier B."/>
            <person name="Liebeke M."/>
            <person name="Enke H."/>
            <person name="Niedermeyer T.H.J."/>
            <person name="Wilde S.B."/>
        </authorList>
    </citation>
    <scope>NUCLEOTIDE SEQUENCE [LARGE SCALE GENOMIC DNA]</scope>
    <source>
        <strain evidence="3">Thurmond2011</strain>
    </source>
</reference>
<organism evidence="2 3">
    <name type="scientific">Aetokthonos hydrillicola Thurmond2011</name>
    <dbReference type="NCBI Taxonomy" id="2712845"/>
    <lineage>
        <taxon>Bacteria</taxon>
        <taxon>Bacillati</taxon>
        <taxon>Cyanobacteriota</taxon>
        <taxon>Cyanophyceae</taxon>
        <taxon>Nostocales</taxon>
        <taxon>Hapalosiphonaceae</taxon>
        <taxon>Aetokthonos</taxon>
    </lineage>
</organism>
<dbReference type="InterPro" id="IPR050452">
    <property type="entry name" value="Metacaspase"/>
</dbReference>
<dbReference type="GO" id="GO:0006508">
    <property type="term" value="P:proteolysis"/>
    <property type="evidence" value="ECO:0007669"/>
    <property type="project" value="InterPro"/>
</dbReference>
<dbReference type="EMBL" id="JAALHA020000008">
    <property type="protein sequence ID" value="MDR9896438.1"/>
    <property type="molecule type" value="Genomic_DNA"/>
</dbReference>
<comment type="caution">
    <text evidence="2">The sequence shown here is derived from an EMBL/GenBank/DDBJ whole genome shotgun (WGS) entry which is preliminary data.</text>
</comment>
<name>A0AAP5I7I4_9CYAN</name>
<proteinExistence type="predicted"/>
<gene>
    <name evidence="2" type="ORF">G7B40_018000</name>
</gene>
<evidence type="ECO:0000313" key="3">
    <source>
        <dbReference type="Proteomes" id="UP000667802"/>
    </source>
</evidence>
<sequence length="703" mass="79220">MVKKIYALLVGIDKYHPDSGVQRLYGCVNDIKAIEAYLRKRIAIDKKWQLVDNSDVPWILLNELATRQAIIDGLQQHLNKADSEDVVLFYFSGHGSQESVPKEFCDEEPDTLLENLVCYDSRTKNGFHLADKELNYLIDQIAKNNPHIVTILDCCHAGSGTRDPEAIVRQVPADTRQRDLKDFIFSEQWLRNRSSESYTPGRHIAIAACSSHQTAKEYKSEDGQERGVFSYFLMQTLESASNLSYTDLLNNTRALVSGKRQEQSPEIEATDIQDLNEAFLGGAVRDRDPYFCLTYNSNKYDTWVINAGALHGIHTPSNGEEALLAIFPDNSSPEQLREFSNAICRARVTQVLPELSKVEIIGDKTHLSTEKAYFAVIISLPLPQLKVCFQGDPIGVELARQELSTCGYNNQNSLFVREVAQVSDANYYIEAEKNQYWIKKASDKSPLVTPVPEIPSLARDDYTPEFAHQVIQRLEHIARWQNILDLNTPLTSQIKLNDVEMEVIICSAEKTISSKQTTSEMRAEYTYNNGKWTAPTIQIKITNNSQKDLYFQVVELAGDYEVCIPPFFEETTSLFLPKKSQPGAILTSRKLSYVIPKSFLSRGITEYQEIFKLIVSTSEFDAGLLQQPGLDSPPPKSRSSGGLKGSLNHLMHNIYNRETTSSEDNTDTSNDNWMTKQVSLTLTRQDNVADAIDQAHNASCARV</sequence>
<dbReference type="InterPro" id="IPR029030">
    <property type="entry name" value="Caspase-like_dom_sf"/>
</dbReference>
<keyword evidence="3" id="KW-1185">Reference proteome</keyword>
<dbReference type="GO" id="GO:0004197">
    <property type="term" value="F:cysteine-type endopeptidase activity"/>
    <property type="evidence" value="ECO:0007669"/>
    <property type="project" value="InterPro"/>
</dbReference>
<dbReference type="AlphaFoldDB" id="A0AAP5I7I4"/>